<gene>
    <name evidence="2" type="ORF">FRACA_740011</name>
</gene>
<proteinExistence type="predicted"/>
<feature type="transmembrane region" description="Helical" evidence="1">
    <location>
        <begin position="68"/>
        <end position="86"/>
    </location>
</feature>
<keyword evidence="1" id="KW-0472">Membrane</keyword>
<keyword evidence="3" id="KW-1185">Reference proteome</keyword>
<evidence type="ECO:0000313" key="3">
    <source>
        <dbReference type="Proteomes" id="UP000234331"/>
    </source>
</evidence>
<keyword evidence="1" id="KW-1133">Transmembrane helix</keyword>
<sequence length="208" mass="20877">MTDMVWQLLVWAAGAGAAGALAVVCRPAAAAARHHGSVPGTVPAATGALAVLVVTGLALTAFTGLPTWAGVCWLLGTAAAAGWIALRRRDPAAWGLATAADRPPADAPELAAAELATASQPAASQPAVAVEAPRRMSPDLADQDDLVQSLTIASYALQMGDAGRARQAVEAALSRSRATLDLLLREDAGRGFVRSTPAAQSSAGPTAA</sequence>
<feature type="transmembrane region" description="Helical" evidence="1">
    <location>
        <begin position="41"/>
        <end position="62"/>
    </location>
</feature>
<dbReference type="AlphaFoldDB" id="A0A2I2L0V6"/>
<name>A0A2I2L0V6_9ACTN</name>
<organism evidence="2 3">
    <name type="scientific">Frankia canadensis</name>
    <dbReference type="NCBI Taxonomy" id="1836972"/>
    <lineage>
        <taxon>Bacteria</taxon>
        <taxon>Bacillati</taxon>
        <taxon>Actinomycetota</taxon>
        <taxon>Actinomycetes</taxon>
        <taxon>Frankiales</taxon>
        <taxon>Frankiaceae</taxon>
        <taxon>Frankia</taxon>
    </lineage>
</organism>
<protein>
    <submittedName>
        <fullName evidence="2">Putative transmembrane transport protein, MFS family membrane protein</fullName>
    </submittedName>
</protein>
<reference evidence="2 3" key="1">
    <citation type="submission" date="2017-06" db="EMBL/GenBank/DDBJ databases">
        <authorList>
            <person name="Kim H.J."/>
            <person name="Triplett B.A."/>
        </authorList>
    </citation>
    <scope>NUCLEOTIDE SEQUENCE [LARGE SCALE GENOMIC DNA]</scope>
    <source>
        <strain evidence="2">FRACA_ARgP5</strain>
    </source>
</reference>
<feature type="transmembrane region" description="Helical" evidence="1">
    <location>
        <begin position="6"/>
        <end position="29"/>
    </location>
</feature>
<evidence type="ECO:0000313" key="2">
    <source>
        <dbReference type="EMBL" id="SNQ51556.1"/>
    </source>
</evidence>
<keyword evidence="1 2" id="KW-0812">Transmembrane</keyword>
<evidence type="ECO:0000256" key="1">
    <source>
        <dbReference type="SAM" id="Phobius"/>
    </source>
</evidence>
<dbReference type="EMBL" id="FZMO01000541">
    <property type="protein sequence ID" value="SNQ51556.1"/>
    <property type="molecule type" value="Genomic_DNA"/>
</dbReference>
<accession>A0A2I2L0V6</accession>
<dbReference type="Proteomes" id="UP000234331">
    <property type="component" value="Unassembled WGS sequence"/>
</dbReference>